<dbReference type="EMBL" id="AWVQ01000206">
    <property type="protein sequence ID" value="ERK71948.1"/>
    <property type="molecule type" value="Genomic_DNA"/>
</dbReference>
<dbReference type="Proteomes" id="UP000016605">
    <property type="component" value="Unassembled WGS sequence"/>
</dbReference>
<evidence type="ECO:0000313" key="2">
    <source>
        <dbReference type="Proteomes" id="UP000016605"/>
    </source>
</evidence>
<organism evidence="1 2">
    <name type="scientific">Leifsonia aquatica ATCC 14665</name>
    <dbReference type="NCBI Taxonomy" id="1358026"/>
    <lineage>
        <taxon>Bacteria</taxon>
        <taxon>Bacillati</taxon>
        <taxon>Actinomycetota</taxon>
        <taxon>Actinomycetes</taxon>
        <taxon>Micrococcales</taxon>
        <taxon>Microbacteriaceae</taxon>
        <taxon>Leifsonia</taxon>
    </lineage>
</organism>
<reference evidence="1 2" key="1">
    <citation type="submission" date="2013-08" db="EMBL/GenBank/DDBJ databases">
        <authorList>
            <person name="Weinstock G."/>
            <person name="Sodergren E."/>
            <person name="Wylie T."/>
            <person name="Fulton L."/>
            <person name="Fulton R."/>
            <person name="Fronick C."/>
            <person name="O'Laughlin M."/>
            <person name="Godfrey J."/>
            <person name="Miner T."/>
            <person name="Herter B."/>
            <person name="Appelbaum E."/>
            <person name="Cordes M."/>
            <person name="Lek S."/>
            <person name="Wollam A."/>
            <person name="Pepin K.H."/>
            <person name="Palsikar V.B."/>
            <person name="Mitreva M."/>
            <person name="Wilson R.K."/>
        </authorList>
    </citation>
    <scope>NUCLEOTIDE SEQUENCE [LARGE SCALE GENOMIC DNA]</scope>
    <source>
        <strain evidence="1 2">ATCC 14665</strain>
    </source>
</reference>
<proteinExistence type="predicted"/>
<dbReference type="AlphaFoldDB" id="U2T3B7"/>
<dbReference type="HOGENOM" id="CLU_3272188_0_0_11"/>
<gene>
    <name evidence="1" type="ORF">N136_01705</name>
</gene>
<comment type="caution">
    <text evidence="1">The sequence shown here is derived from an EMBL/GenBank/DDBJ whole genome shotgun (WGS) entry which is preliminary data.</text>
</comment>
<accession>U2T3B7</accession>
<name>U2T3B7_LEIAQ</name>
<protein>
    <submittedName>
        <fullName evidence="1">Uncharacterized protein</fullName>
    </submittedName>
</protein>
<evidence type="ECO:0000313" key="1">
    <source>
        <dbReference type="EMBL" id="ERK71948.1"/>
    </source>
</evidence>
<sequence>MPSRPSTRTDPRAALTLTALTIPQPFVIWEDALPGMASMDG</sequence>